<dbReference type="InterPro" id="IPR036412">
    <property type="entry name" value="HAD-like_sf"/>
</dbReference>
<dbReference type="Pfam" id="PF08282">
    <property type="entry name" value="Hydrolase_3"/>
    <property type="match status" value="1"/>
</dbReference>
<dbReference type="SUPFAM" id="SSF56784">
    <property type="entry name" value="HAD-like"/>
    <property type="match status" value="1"/>
</dbReference>
<sequence>MMNLDDYKLVVCDMDGTLLNDEKELSSEVSWIKEKLRSKGIDFTLASGRNIHILENYIQQIKIEVPVICNNGANIFYHSKCLHQQNINMDDLESATKVLEENNIGYIAYANDEVFVRKTNPIIPFIKRLEGKVDITYTTTFVRPKKAILKLVCIDEDDNKMKRIQKELEFICKESILLKSEGSIYTFSDRLATKGEAIHRLCNYLNIKEEQVLVFGDNYNDISMFEVAGYGVAVANAESALKEVAKAFCGSNRNNGVIEYLKQFI</sequence>
<accession>A0ABU0E1S4</accession>
<keyword evidence="2" id="KW-1185">Reference proteome</keyword>
<name>A0ABU0E1S4_9FIRM</name>
<reference evidence="1 2" key="1">
    <citation type="submission" date="2023-07" db="EMBL/GenBank/DDBJ databases">
        <title>Genomic Encyclopedia of Type Strains, Phase IV (KMG-IV): sequencing the most valuable type-strain genomes for metagenomic binning, comparative biology and taxonomic classification.</title>
        <authorList>
            <person name="Goeker M."/>
        </authorList>
    </citation>
    <scope>NUCLEOTIDE SEQUENCE [LARGE SCALE GENOMIC DNA]</scope>
    <source>
        <strain evidence="1 2">DSM 16784</strain>
    </source>
</reference>
<protein>
    <submittedName>
        <fullName evidence="1">Cof subfamily protein (Haloacid dehalogenase superfamily)</fullName>
    </submittedName>
</protein>
<comment type="caution">
    <text evidence="1">The sequence shown here is derived from an EMBL/GenBank/DDBJ whole genome shotgun (WGS) entry which is preliminary data.</text>
</comment>
<dbReference type="InterPro" id="IPR023214">
    <property type="entry name" value="HAD_sf"/>
</dbReference>
<evidence type="ECO:0000313" key="1">
    <source>
        <dbReference type="EMBL" id="MDQ0360668.1"/>
    </source>
</evidence>
<dbReference type="PANTHER" id="PTHR10000">
    <property type="entry name" value="PHOSPHOSERINE PHOSPHATASE"/>
    <property type="match status" value="1"/>
</dbReference>
<dbReference type="SFLD" id="SFLDG01140">
    <property type="entry name" value="C2.B:_Phosphomannomutase_and_P"/>
    <property type="match status" value="1"/>
</dbReference>
<evidence type="ECO:0000313" key="2">
    <source>
        <dbReference type="Proteomes" id="UP001230220"/>
    </source>
</evidence>
<dbReference type="SFLD" id="SFLDG01144">
    <property type="entry name" value="C2.B.4:_PGP_Like"/>
    <property type="match status" value="1"/>
</dbReference>
<dbReference type="PROSITE" id="PS01228">
    <property type="entry name" value="COF_1"/>
    <property type="match status" value="1"/>
</dbReference>
<dbReference type="InterPro" id="IPR006379">
    <property type="entry name" value="HAD-SF_hydro_IIB"/>
</dbReference>
<dbReference type="NCBIfam" id="TIGR00099">
    <property type="entry name" value="Cof-subfamily"/>
    <property type="match status" value="1"/>
</dbReference>
<dbReference type="SFLD" id="SFLDS00003">
    <property type="entry name" value="Haloacid_Dehalogenase"/>
    <property type="match status" value="1"/>
</dbReference>
<dbReference type="Gene3D" id="3.30.1240.10">
    <property type="match status" value="1"/>
</dbReference>
<proteinExistence type="predicted"/>
<gene>
    <name evidence="1" type="ORF">J2S15_001413</name>
</gene>
<dbReference type="PANTHER" id="PTHR10000:SF8">
    <property type="entry name" value="HAD SUPERFAMILY HYDROLASE-LIKE, TYPE 3"/>
    <property type="match status" value="1"/>
</dbReference>
<dbReference type="RefSeq" id="WP_307406750.1">
    <property type="nucleotide sequence ID" value="NZ_JAUSUR010000002.1"/>
</dbReference>
<dbReference type="NCBIfam" id="TIGR01484">
    <property type="entry name" value="HAD-SF-IIB"/>
    <property type="match status" value="1"/>
</dbReference>
<organism evidence="1 2">
    <name type="scientific">Breznakia pachnodae</name>
    <dbReference type="NCBI Taxonomy" id="265178"/>
    <lineage>
        <taxon>Bacteria</taxon>
        <taxon>Bacillati</taxon>
        <taxon>Bacillota</taxon>
        <taxon>Erysipelotrichia</taxon>
        <taxon>Erysipelotrichales</taxon>
        <taxon>Erysipelotrichaceae</taxon>
        <taxon>Breznakia</taxon>
    </lineage>
</organism>
<dbReference type="Gene3D" id="3.40.50.1000">
    <property type="entry name" value="HAD superfamily/HAD-like"/>
    <property type="match status" value="1"/>
</dbReference>
<dbReference type="InterPro" id="IPR000150">
    <property type="entry name" value="Cof"/>
</dbReference>
<dbReference type="Proteomes" id="UP001230220">
    <property type="component" value="Unassembled WGS sequence"/>
</dbReference>
<dbReference type="EMBL" id="JAUSUR010000002">
    <property type="protein sequence ID" value="MDQ0360668.1"/>
    <property type="molecule type" value="Genomic_DNA"/>
</dbReference>